<feature type="transmembrane region" description="Helical" evidence="1">
    <location>
        <begin position="52"/>
        <end position="72"/>
    </location>
</feature>
<keyword evidence="1" id="KW-0472">Membrane</keyword>
<reference evidence="2" key="2">
    <citation type="submission" date="2021-04" db="EMBL/GenBank/DDBJ databases">
        <authorList>
            <person name="Gilroy R."/>
        </authorList>
    </citation>
    <scope>NUCLEOTIDE SEQUENCE</scope>
    <source>
        <strain evidence="2">ChiBcec8-13705</strain>
    </source>
</reference>
<accession>A0A9D2M5S5</accession>
<sequence length="562" mass="61284">MSKQSKAPMPAHRFKRHPFVIGALALGIAAAIGLLWAYYWRVFFYLDDRFPAWGTTGGCIGFCLVVAAAAFLVRRLRNLSVRAAVCIFLCGILFAFANPPLQTPDESDHYLRTYAISLGRFDFDYNRTYPDDVASLLDAFPGAWVNAHTSVGIGTDPDTGTDKPYDTAGYALKQYGDGGQIQSIADSFAAYRSSVSDPDSELAPVHEPVSFLILPFLPGAVGMAVARLFGLGALGCLYGGRIGNLLAYTVLCYMALRAAKRYRPVFLCIMLLPLSLFMGASLSYDATLLGCYYLMAALLTRDCWTTRTAAVYAAACIFVNIAKPYLNLLWVLLPLVLLAPDFWKAKGRRWLWCVGMAGGSLAATLGVEVYGRLMRHNYPVIARQGGQAVDSIAQLMFVLRNPLRTISVFLGTLYENDFFLGQLGLFGWKDLPISLLNLLGPVALLAAALLSAGQGPGLGRRRWGGFGGFAVVYMAGAMAAMYITYTPVAMIRIVGLQARYFLPVFLVLALLAVAPLRRVLVPRLDTGRGEQLGCVLFAAHALLGSILLFQHYFVGPFYTIPL</sequence>
<comment type="caution">
    <text evidence="2">The sequence shown here is derived from an EMBL/GenBank/DDBJ whole genome shotgun (WGS) entry which is preliminary data.</text>
</comment>
<keyword evidence="1" id="KW-0812">Transmembrane</keyword>
<evidence type="ECO:0000313" key="3">
    <source>
        <dbReference type="Proteomes" id="UP000886803"/>
    </source>
</evidence>
<dbReference type="Proteomes" id="UP000886803">
    <property type="component" value="Unassembled WGS sequence"/>
</dbReference>
<feature type="transmembrane region" description="Helical" evidence="1">
    <location>
        <begin position="276"/>
        <end position="299"/>
    </location>
</feature>
<name>A0A9D2M5S5_9FIRM</name>
<feature type="transmembrane region" description="Helical" evidence="1">
    <location>
        <begin position="236"/>
        <end position="256"/>
    </location>
</feature>
<feature type="transmembrane region" description="Helical" evidence="1">
    <location>
        <begin position="20"/>
        <end position="40"/>
    </location>
</feature>
<feature type="transmembrane region" description="Helical" evidence="1">
    <location>
        <begin position="209"/>
        <end position="229"/>
    </location>
</feature>
<dbReference type="AlphaFoldDB" id="A0A9D2M5S5"/>
<feature type="transmembrane region" description="Helical" evidence="1">
    <location>
        <begin position="463"/>
        <end position="485"/>
    </location>
</feature>
<evidence type="ECO:0000256" key="1">
    <source>
        <dbReference type="SAM" id="Phobius"/>
    </source>
</evidence>
<gene>
    <name evidence="2" type="ORF">H9945_04490</name>
</gene>
<evidence type="ECO:0000313" key="2">
    <source>
        <dbReference type="EMBL" id="HJB41737.1"/>
    </source>
</evidence>
<dbReference type="Pfam" id="PF09913">
    <property type="entry name" value="DUF2142"/>
    <property type="match status" value="1"/>
</dbReference>
<keyword evidence="1" id="KW-1133">Transmembrane helix</keyword>
<feature type="transmembrane region" description="Helical" evidence="1">
    <location>
        <begin position="311"/>
        <end position="337"/>
    </location>
</feature>
<feature type="transmembrane region" description="Helical" evidence="1">
    <location>
        <begin position="433"/>
        <end position="451"/>
    </location>
</feature>
<proteinExistence type="predicted"/>
<dbReference type="InterPro" id="IPR018674">
    <property type="entry name" value="DUF2142_membrane"/>
</dbReference>
<feature type="transmembrane region" description="Helical" evidence="1">
    <location>
        <begin position="532"/>
        <end position="553"/>
    </location>
</feature>
<feature type="transmembrane region" description="Helical" evidence="1">
    <location>
        <begin position="500"/>
        <end position="520"/>
    </location>
</feature>
<reference evidence="2" key="1">
    <citation type="journal article" date="2021" name="PeerJ">
        <title>Extensive microbial diversity within the chicken gut microbiome revealed by metagenomics and culture.</title>
        <authorList>
            <person name="Gilroy R."/>
            <person name="Ravi A."/>
            <person name="Getino M."/>
            <person name="Pursley I."/>
            <person name="Horton D.L."/>
            <person name="Alikhan N.F."/>
            <person name="Baker D."/>
            <person name="Gharbi K."/>
            <person name="Hall N."/>
            <person name="Watson M."/>
            <person name="Adriaenssens E.M."/>
            <person name="Foster-Nyarko E."/>
            <person name="Jarju S."/>
            <person name="Secka A."/>
            <person name="Antonio M."/>
            <person name="Oren A."/>
            <person name="Chaudhuri R.R."/>
            <person name="La Ragione R."/>
            <person name="Hildebrand F."/>
            <person name="Pallen M.J."/>
        </authorList>
    </citation>
    <scope>NUCLEOTIDE SEQUENCE</scope>
    <source>
        <strain evidence="2">ChiBcec8-13705</strain>
    </source>
</reference>
<organism evidence="2 3">
    <name type="scientific">Candidatus Gemmiger avicola</name>
    <dbReference type="NCBI Taxonomy" id="2838605"/>
    <lineage>
        <taxon>Bacteria</taxon>
        <taxon>Bacillati</taxon>
        <taxon>Bacillota</taxon>
        <taxon>Clostridia</taxon>
        <taxon>Eubacteriales</taxon>
        <taxon>Gemmiger</taxon>
    </lineage>
</organism>
<dbReference type="EMBL" id="DWYG01000066">
    <property type="protein sequence ID" value="HJB41737.1"/>
    <property type="molecule type" value="Genomic_DNA"/>
</dbReference>
<feature type="transmembrane region" description="Helical" evidence="1">
    <location>
        <begin position="349"/>
        <end position="371"/>
    </location>
</feature>
<feature type="transmembrane region" description="Helical" evidence="1">
    <location>
        <begin position="79"/>
        <end position="97"/>
    </location>
</feature>
<protein>
    <submittedName>
        <fullName evidence="2">DUF2142 domain-containing protein</fullName>
    </submittedName>
</protein>